<organism evidence="4 5">
    <name type="scientific">Vermiconidia calcicola</name>
    <dbReference type="NCBI Taxonomy" id="1690605"/>
    <lineage>
        <taxon>Eukaryota</taxon>
        <taxon>Fungi</taxon>
        <taxon>Dikarya</taxon>
        <taxon>Ascomycota</taxon>
        <taxon>Pezizomycotina</taxon>
        <taxon>Dothideomycetes</taxon>
        <taxon>Dothideomycetidae</taxon>
        <taxon>Mycosphaerellales</taxon>
        <taxon>Extremaceae</taxon>
        <taxon>Vermiconidia</taxon>
    </lineage>
</organism>
<dbReference type="InterPro" id="IPR010839">
    <property type="entry name" value="AtuA_N"/>
</dbReference>
<sequence length="705" mass="76488">MAISTETQDSSGVAAPLCNIVTPCGMLGYGFDEEVVDAELASLAKSSTPTAIILDSGSTDSGPEKLALGGMTVPRSSYKRDLAKILTLLNKYRVPLLFSSAGGDGSNDHVDEMVEVIREIVVEREQWRVENMSRGSRLQVFGIYSEVAKSVVLERLAKGRIQGCGTPVPTLTPDDVVAASRIVSQMGYEPFLDTMVQNPDFDIIVGGRAYDPSPYVAYSMFQATAKSASEEVKVTEAFLGGIFHMGKILDCGGSCATPKSKAVRATVYRDGAFDVKPLHPGTRCSPLSVAAHTLYEKSRPDLLYGPGGCLNLTHSHYEQLEDGVSVRVSGGVFHSPSTLGSKYTVKLEGACVLGYRTLFMGMFKDPILGAQIDSFLDQAREYVKFQHRHIPDKWDLFLHQYEVASQGLSGAKGIFVVGEALAPTQELANSLASSARIASVHGPYPGQKATSGNFAMGIGGKLEIEMGRCAKFCVYHLMDLDDGEQGAHELKVQDSEHENDVSTVAGPQPLYQWKKNVIEEKGRTATNEQEETNRVGTPQQQLKSPLAVSNSNGTSSTDPITTTKTSVIGDTGPEKTLENGVRHTTLGDVARVIRSKNAGPFELTFDIMFESQSMYTVMKSSAFLTKAVISSLYSVPEEDIIYCGFFDPALAFKATIPRLRQGRRMPSGGFMEDDVHGSQMYVPLMELKLPKELVMALEGVVEHYS</sequence>
<feature type="region of interest" description="Disordered" evidence="1">
    <location>
        <begin position="524"/>
        <end position="574"/>
    </location>
</feature>
<dbReference type="Proteomes" id="UP001345827">
    <property type="component" value="Unassembled WGS sequence"/>
</dbReference>
<evidence type="ECO:0008006" key="6">
    <source>
        <dbReference type="Google" id="ProtNLM"/>
    </source>
</evidence>
<gene>
    <name evidence="4" type="ORF">LTR25_010712</name>
</gene>
<dbReference type="Pfam" id="PF07287">
    <property type="entry name" value="AtuA"/>
    <property type="match status" value="1"/>
</dbReference>
<evidence type="ECO:0000259" key="2">
    <source>
        <dbReference type="Pfam" id="PF07287"/>
    </source>
</evidence>
<dbReference type="InterPro" id="IPR025496">
    <property type="entry name" value="DUF4387"/>
</dbReference>
<keyword evidence="5" id="KW-1185">Reference proteome</keyword>
<dbReference type="EMBL" id="JAXLQG010000029">
    <property type="protein sequence ID" value="KAK5528046.1"/>
    <property type="molecule type" value="Genomic_DNA"/>
</dbReference>
<comment type="caution">
    <text evidence="4">The sequence shown here is derived from an EMBL/GenBank/DDBJ whole genome shotgun (WGS) entry which is preliminary data.</text>
</comment>
<feature type="domain" description="Acyclic terpene utilisation N-terminal" evidence="2">
    <location>
        <begin position="187"/>
        <end position="394"/>
    </location>
</feature>
<proteinExistence type="predicted"/>
<accession>A0AAV9PR14</accession>
<evidence type="ECO:0000259" key="3">
    <source>
        <dbReference type="Pfam" id="PF14330"/>
    </source>
</evidence>
<dbReference type="Pfam" id="PF14330">
    <property type="entry name" value="DUF4387"/>
    <property type="match status" value="1"/>
</dbReference>
<feature type="domain" description="DUF4387" evidence="3">
    <location>
        <begin position="586"/>
        <end position="687"/>
    </location>
</feature>
<dbReference type="AlphaFoldDB" id="A0AAV9PR14"/>
<evidence type="ECO:0000256" key="1">
    <source>
        <dbReference type="SAM" id="MobiDB-lite"/>
    </source>
</evidence>
<reference evidence="4 5" key="1">
    <citation type="submission" date="2023-06" db="EMBL/GenBank/DDBJ databases">
        <title>Black Yeasts Isolated from many extreme environments.</title>
        <authorList>
            <person name="Coleine C."/>
            <person name="Stajich J.E."/>
            <person name="Selbmann L."/>
        </authorList>
    </citation>
    <scope>NUCLEOTIDE SEQUENCE [LARGE SCALE GENOMIC DNA]</scope>
    <source>
        <strain evidence="4 5">CCFEE 5887</strain>
    </source>
</reference>
<evidence type="ECO:0000313" key="4">
    <source>
        <dbReference type="EMBL" id="KAK5528046.1"/>
    </source>
</evidence>
<protein>
    <recommendedName>
        <fullName evidence="6">Caib baif family enzyme</fullName>
    </recommendedName>
</protein>
<feature type="compositionally biased region" description="Polar residues" evidence="1">
    <location>
        <begin position="534"/>
        <end position="553"/>
    </location>
</feature>
<evidence type="ECO:0000313" key="5">
    <source>
        <dbReference type="Proteomes" id="UP001345827"/>
    </source>
</evidence>
<name>A0AAV9PR14_9PEZI</name>
<feature type="compositionally biased region" description="Low complexity" evidence="1">
    <location>
        <begin position="554"/>
        <end position="566"/>
    </location>
</feature>